<evidence type="ECO:0000259" key="11">
    <source>
        <dbReference type="Pfam" id="PF02875"/>
    </source>
</evidence>
<comment type="cofactor">
    <cofactor evidence="9">
        <name>Mg(2+)</name>
        <dbReference type="ChEBI" id="CHEBI:18420"/>
    </cofactor>
</comment>
<dbReference type="InterPro" id="IPR013221">
    <property type="entry name" value="Mur_ligase_cen"/>
</dbReference>
<comment type="catalytic activity">
    <reaction evidence="9">
        <text>UDP-N-acetyl-alpha-D-muramate + L-alanyl-gamma-D-glutamyl-meso-2,6-diaminopimelate + ATP = UDP-N-acetyl-alpha-D-muramoyl-L-alanyl-gamma-D-glutamyl-meso-2,6-diaminopimelate + ADP + phosphate + H(+)</text>
        <dbReference type="Rhea" id="RHEA:29563"/>
        <dbReference type="ChEBI" id="CHEBI:15378"/>
        <dbReference type="ChEBI" id="CHEBI:30616"/>
        <dbReference type="ChEBI" id="CHEBI:43474"/>
        <dbReference type="ChEBI" id="CHEBI:61401"/>
        <dbReference type="ChEBI" id="CHEBI:70757"/>
        <dbReference type="ChEBI" id="CHEBI:83905"/>
        <dbReference type="ChEBI" id="CHEBI:456216"/>
        <dbReference type="EC" id="6.3.2.45"/>
    </reaction>
</comment>
<dbReference type="InterPro" id="IPR000713">
    <property type="entry name" value="Mur_ligase_N"/>
</dbReference>
<dbReference type="PANTHER" id="PTHR43445">
    <property type="entry name" value="UDP-N-ACETYLMURAMATE--L-ALANINE LIGASE-RELATED"/>
    <property type="match status" value="1"/>
</dbReference>
<feature type="binding site" evidence="9">
    <location>
        <begin position="110"/>
        <end position="116"/>
    </location>
    <ligand>
        <name>ATP</name>
        <dbReference type="ChEBI" id="CHEBI:30616"/>
    </ligand>
</feature>
<dbReference type="HAMAP" id="MF_02020">
    <property type="entry name" value="Mpl"/>
    <property type="match status" value="1"/>
</dbReference>
<dbReference type="SUPFAM" id="SSF53623">
    <property type="entry name" value="MurD-like peptide ligases, catalytic domain"/>
    <property type="match status" value="1"/>
</dbReference>
<dbReference type="STRING" id="1123397.SAMN05660831_02238"/>
<evidence type="ECO:0000256" key="6">
    <source>
        <dbReference type="ARBA" id="ARBA00022984"/>
    </source>
</evidence>
<feature type="domain" description="Mur ligase N-terminal catalytic" evidence="10">
    <location>
        <begin position="2"/>
        <end position="100"/>
    </location>
</feature>
<organism evidence="13 14">
    <name type="scientific">Thiohalospira halophila DSM 15071</name>
    <dbReference type="NCBI Taxonomy" id="1123397"/>
    <lineage>
        <taxon>Bacteria</taxon>
        <taxon>Pseudomonadati</taxon>
        <taxon>Pseudomonadota</taxon>
        <taxon>Gammaproteobacteria</taxon>
        <taxon>Thiohalospirales</taxon>
        <taxon>Thiohalospiraceae</taxon>
        <taxon>Thiohalospira</taxon>
    </lineage>
</organism>
<protein>
    <recommendedName>
        <fullName evidence="9">UDP-N-acetylmuramate--L-alanyl-gamma-D-glutamyl-meso-2,6-diaminoheptandioate ligase</fullName>
        <ecNumber evidence="9">6.3.2.45</ecNumber>
    </recommendedName>
    <alternativeName>
        <fullName evidence="9">Murein peptide ligase</fullName>
    </alternativeName>
    <alternativeName>
        <fullName evidence="9">UDP-N-acetylmuramate:L-alanyl-gamma-D-glutamyl-meso-diaminopimelate ligase</fullName>
    </alternativeName>
</protein>
<dbReference type="SUPFAM" id="SSF53244">
    <property type="entry name" value="MurD-like peptide ligases, peptide-binding domain"/>
    <property type="match status" value="1"/>
</dbReference>
<dbReference type="InterPro" id="IPR005757">
    <property type="entry name" value="Mpl"/>
</dbReference>
<dbReference type="PANTHER" id="PTHR43445:SF5">
    <property type="entry name" value="UDP-N-ACETYLMURAMATE--L-ALANYL-GAMMA-D-GLUTAMYL-MESO-2,6-DIAMINOHEPTANDIOATE LIGASE"/>
    <property type="match status" value="1"/>
</dbReference>
<keyword evidence="6 9" id="KW-0573">Peptidoglycan synthesis</keyword>
<dbReference type="InterPro" id="IPR036615">
    <property type="entry name" value="Mur_ligase_C_dom_sf"/>
</dbReference>
<evidence type="ECO:0000256" key="3">
    <source>
        <dbReference type="ARBA" id="ARBA00022741"/>
    </source>
</evidence>
<dbReference type="GO" id="GO:0005524">
    <property type="term" value="F:ATP binding"/>
    <property type="evidence" value="ECO:0007669"/>
    <property type="project" value="UniProtKB-UniRule"/>
</dbReference>
<dbReference type="Proteomes" id="UP000198611">
    <property type="component" value="Unassembled WGS sequence"/>
</dbReference>
<dbReference type="Pfam" id="PF01225">
    <property type="entry name" value="Mur_ligase"/>
    <property type="match status" value="1"/>
</dbReference>
<keyword evidence="5 9" id="KW-0133">Cell shape</keyword>
<evidence type="ECO:0000256" key="7">
    <source>
        <dbReference type="ARBA" id="ARBA00023306"/>
    </source>
</evidence>
<dbReference type="GO" id="GO:0008360">
    <property type="term" value="P:regulation of cell shape"/>
    <property type="evidence" value="ECO:0007669"/>
    <property type="project" value="UniProtKB-KW"/>
</dbReference>
<name>A0A1I1V4V4_9GAMM</name>
<dbReference type="InterPro" id="IPR004101">
    <property type="entry name" value="Mur_ligase_C"/>
</dbReference>
<dbReference type="InterPro" id="IPR036565">
    <property type="entry name" value="Mur-like_cat_sf"/>
</dbReference>
<dbReference type="GO" id="GO:0009254">
    <property type="term" value="P:peptidoglycan turnover"/>
    <property type="evidence" value="ECO:0007669"/>
    <property type="project" value="UniProtKB-UniRule"/>
</dbReference>
<dbReference type="InterPro" id="IPR050061">
    <property type="entry name" value="MurCDEF_pg_biosynth"/>
</dbReference>
<evidence type="ECO:0000313" key="13">
    <source>
        <dbReference type="EMBL" id="SFD75340.1"/>
    </source>
</evidence>
<evidence type="ECO:0000256" key="1">
    <source>
        <dbReference type="ARBA" id="ARBA00022598"/>
    </source>
</evidence>
<keyword evidence="7 9" id="KW-0131">Cell cycle</keyword>
<dbReference type="Gene3D" id="3.90.190.20">
    <property type="entry name" value="Mur ligase, C-terminal domain"/>
    <property type="match status" value="1"/>
</dbReference>
<keyword evidence="1 9" id="KW-0436">Ligase</keyword>
<feature type="domain" description="Mur ligase central" evidence="12">
    <location>
        <begin position="108"/>
        <end position="288"/>
    </location>
</feature>
<keyword evidence="8 9" id="KW-0961">Cell wall biogenesis/degradation</keyword>
<dbReference type="AlphaFoldDB" id="A0A1I1V4V4"/>
<accession>A0A1I1V4V4</accession>
<gene>
    <name evidence="9" type="primary">mpl</name>
    <name evidence="13" type="ORF">SAMN05660831_02238</name>
</gene>
<evidence type="ECO:0000259" key="10">
    <source>
        <dbReference type="Pfam" id="PF01225"/>
    </source>
</evidence>
<dbReference type="OrthoDB" id="9804126at2"/>
<dbReference type="GO" id="GO:0106418">
    <property type="term" value="F:UDP-N-acetylmuramate-L-alanyl-gamma-D-glutamyl-meso-2,6-diaminoheptanedioate ligase activity"/>
    <property type="evidence" value="ECO:0007669"/>
    <property type="project" value="UniProtKB-EC"/>
</dbReference>
<proteinExistence type="inferred from homology"/>
<dbReference type="SUPFAM" id="SSF51984">
    <property type="entry name" value="MurCD N-terminal domain"/>
    <property type="match status" value="1"/>
</dbReference>
<dbReference type="RefSeq" id="WP_093428859.1">
    <property type="nucleotide sequence ID" value="NZ_FOMJ01000008.1"/>
</dbReference>
<dbReference type="EC" id="6.3.2.45" evidence="9"/>
<evidence type="ECO:0000313" key="14">
    <source>
        <dbReference type="Proteomes" id="UP000198611"/>
    </source>
</evidence>
<sequence>MHLHILGIAGTFMGGLAQLARAAGHRVTGADAAVYPPMSDQLEAAGIALTEGWDPAQLDPAPDVVVIGNALSRGNPVVEVVLDRGIPYTSGPQWLAKHVLAERHVLAVAGTHGKTTTASLLAAILGAAGEQPGFLIGGVPGDFGVSARLGEGRCFVVEADEYDTAFFDKRSKFLHYRPRTLVLNNLEFDHADIFPDLAAIQRQFHHLVRTVPGTGAILAPAADAALEEVLAMGCWTPVTRVGAGGDWQVSGSGHQLTLQRGDEPAVTTEWPLTGEHNRANAAMAVAAASSVGVAPEAATRALAGFGGVRRRQELRGEPRGIRVLDDFAHHPTAIRTTLAGLREDRPQGRLWVVTEPRSATMRRGVHQQALAGALEAADGVFALRPEGLEWDLAAALAPLGERARVADEVPELVAGVAAVAAPGDTVVVMSNGGFGGIHEQLLTTLAGAA</sequence>
<dbReference type="GO" id="GO:0051301">
    <property type="term" value="P:cell division"/>
    <property type="evidence" value="ECO:0007669"/>
    <property type="project" value="UniProtKB-KW"/>
</dbReference>
<dbReference type="GO" id="GO:0009252">
    <property type="term" value="P:peptidoglycan biosynthetic process"/>
    <property type="evidence" value="ECO:0007669"/>
    <property type="project" value="UniProtKB-UniRule"/>
</dbReference>
<dbReference type="Pfam" id="PF02875">
    <property type="entry name" value="Mur_ligase_C"/>
    <property type="match status" value="1"/>
</dbReference>
<feature type="domain" description="Mur ligase C-terminal" evidence="11">
    <location>
        <begin position="310"/>
        <end position="432"/>
    </location>
</feature>
<dbReference type="Gene3D" id="3.40.50.720">
    <property type="entry name" value="NAD(P)-binding Rossmann-like Domain"/>
    <property type="match status" value="1"/>
</dbReference>
<dbReference type="GO" id="GO:0071555">
    <property type="term" value="P:cell wall organization"/>
    <property type="evidence" value="ECO:0007669"/>
    <property type="project" value="UniProtKB-KW"/>
</dbReference>
<evidence type="ECO:0000259" key="12">
    <source>
        <dbReference type="Pfam" id="PF08245"/>
    </source>
</evidence>
<keyword evidence="2 9" id="KW-0132">Cell division</keyword>
<evidence type="ECO:0000256" key="2">
    <source>
        <dbReference type="ARBA" id="ARBA00022618"/>
    </source>
</evidence>
<keyword evidence="3 9" id="KW-0547">Nucleotide-binding</keyword>
<dbReference type="UniPathway" id="UPA00544"/>
<comment type="similarity">
    <text evidence="9">Belongs to the MurCDEF family. Mpl subfamily.</text>
</comment>
<keyword evidence="14" id="KW-1185">Reference proteome</keyword>
<keyword evidence="9" id="KW-0460">Magnesium</keyword>
<dbReference type="Gene3D" id="3.40.1190.10">
    <property type="entry name" value="Mur-like, catalytic domain"/>
    <property type="match status" value="1"/>
</dbReference>
<keyword evidence="4 9" id="KW-0067">ATP-binding</keyword>
<reference evidence="13 14" key="1">
    <citation type="submission" date="2016-10" db="EMBL/GenBank/DDBJ databases">
        <authorList>
            <person name="de Groot N.N."/>
        </authorList>
    </citation>
    <scope>NUCLEOTIDE SEQUENCE [LARGE SCALE GENOMIC DNA]</scope>
    <source>
        <strain evidence="13 14">HL3</strain>
    </source>
</reference>
<evidence type="ECO:0000256" key="5">
    <source>
        <dbReference type="ARBA" id="ARBA00022960"/>
    </source>
</evidence>
<comment type="pathway">
    <text evidence="9">Cell wall biogenesis; peptidoglycan recycling.</text>
</comment>
<evidence type="ECO:0000256" key="4">
    <source>
        <dbReference type="ARBA" id="ARBA00022840"/>
    </source>
</evidence>
<dbReference type="EMBL" id="FOMJ01000008">
    <property type="protein sequence ID" value="SFD75340.1"/>
    <property type="molecule type" value="Genomic_DNA"/>
</dbReference>
<dbReference type="NCBIfam" id="TIGR01081">
    <property type="entry name" value="mpl"/>
    <property type="match status" value="1"/>
</dbReference>
<evidence type="ECO:0000256" key="9">
    <source>
        <dbReference type="HAMAP-Rule" id="MF_02020"/>
    </source>
</evidence>
<evidence type="ECO:0000256" key="8">
    <source>
        <dbReference type="ARBA" id="ARBA00023316"/>
    </source>
</evidence>
<dbReference type="Pfam" id="PF08245">
    <property type="entry name" value="Mur_ligase_M"/>
    <property type="match status" value="1"/>
</dbReference>
<comment type="function">
    <text evidence="9">Reutilizes the intact tripeptide L-alanyl-gamma-D-glutamyl-meso-diaminopimelate by linking it to UDP-N-acetylmuramate.</text>
</comment>